<dbReference type="OrthoDB" id="7774376at2"/>
<sequence>MSSSGNIPKLLVIRDDPGGRLRPRLQLVSDLRDQQTRVEFRGRYCNSSCTLLLGVEDVCVSPRTRFGFHGPHYLDRPIPEERFEYWSQRMADAYPPRLRGWFMSTARYRGAVPITLTGAQLIKMGFARCPKGTGTTTTR</sequence>
<reference evidence="2" key="1">
    <citation type="submission" date="2016-10" db="EMBL/GenBank/DDBJ databases">
        <authorList>
            <person name="Varghese N."/>
            <person name="Submissions S."/>
        </authorList>
    </citation>
    <scope>NUCLEOTIDE SEQUENCE [LARGE SCALE GENOMIC DNA]</scope>
    <source>
        <strain evidence="2">DSM 26894</strain>
    </source>
</reference>
<organism evidence="1 2">
    <name type="scientific">Alloyangia pacifica</name>
    <dbReference type="NCBI Taxonomy" id="311180"/>
    <lineage>
        <taxon>Bacteria</taxon>
        <taxon>Pseudomonadati</taxon>
        <taxon>Pseudomonadota</taxon>
        <taxon>Alphaproteobacteria</taxon>
        <taxon>Rhodobacterales</taxon>
        <taxon>Roseobacteraceae</taxon>
        <taxon>Alloyangia</taxon>
    </lineage>
</organism>
<gene>
    <name evidence="1" type="ORF">SAMN04488050_10383</name>
</gene>
<keyword evidence="2" id="KW-1185">Reference proteome</keyword>
<protein>
    <submittedName>
        <fullName evidence="1">Uncharacterized protein</fullName>
    </submittedName>
</protein>
<name>A0A1I6RGZ6_9RHOB</name>
<evidence type="ECO:0000313" key="2">
    <source>
        <dbReference type="Proteomes" id="UP000199392"/>
    </source>
</evidence>
<dbReference type="STRING" id="311180.SAMN04488050_10383"/>
<dbReference type="Proteomes" id="UP000199392">
    <property type="component" value="Unassembled WGS sequence"/>
</dbReference>
<dbReference type="EMBL" id="FOZW01000003">
    <property type="protein sequence ID" value="SFS63987.1"/>
    <property type="molecule type" value="Genomic_DNA"/>
</dbReference>
<accession>A0A1I6RGZ6</accession>
<dbReference type="RefSeq" id="WP_092422681.1">
    <property type="nucleotide sequence ID" value="NZ_FNCL01000003.1"/>
</dbReference>
<dbReference type="AlphaFoldDB" id="A0A1I6RGZ6"/>
<evidence type="ECO:0000313" key="1">
    <source>
        <dbReference type="EMBL" id="SFS63987.1"/>
    </source>
</evidence>
<proteinExistence type="predicted"/>